<keyword evidence="1" id="KW-0805">Transcription regulation</keyword>
<dbReference type="InterPro" id="IPR035472">
    <property type="entry name" value="RpiR-like_SIS"/>
</dbReference>
<evidence type="ECO:0000256" key="3">
    <source>
        <dbReference type="ARBA" id="ARBA00023163"/>
    </source>
</evidence>
<dbReference type="InterPro" id="IPR047640">
    <property type="entry name" value="RpiR-like"/>
</dbReference>
<dbReference type="PROSITE" id="PS51464">
    <property type="entry name" value="SIS"/>
    <property type="match status" value="1"/>
</dbReference>
<dbReference type="SUPFAM" id="SSF53697">
    <property type="entry name" value="SIS domain"/>
    <property type="match status" value="1"/>
</dbReference>
<dbReference type="CDD" id="cd05013">
    <property type="entry name" value="SIS_RpiR"/>
    <property type="match status" value="1"/>
</dbReference>
<dbReference type="PROSITE" id="PS51071">
    <property type="entry name" value="HTH_RPIR"/>
    <property type="match status" value="1"/>
</dbReference>
<dbReference type="Gene3D" id="1.10.10.10">
    <property type="entry name" value="Winged helix-like DNA-binding domain superfamily/Winged helix DNA-binding domain"/>
    <property type="match status" value="1"/>
</dbReference>
<organism evidence="6 7">
    <name type="scientific">Cytobacillus purgationiresistens</name>
    <dbReference type="NCBI Taxonomy" id="863449"/>
    <lineage>
        <taxon>Bacteria</taxon>
        <taxon>Bacillati</taxon>
        <taxon>Bacillota</taxon>
        <taxon>Bacilli</taxon>
        <taxon>Bacillales</taxon>
        <taxon>Bacillaceae</taxon>
        <taxon>Cytobacillus</taxon>
    </lineage>
</organism>
<dbReference type="PANTHER" id="PTHR30514">
    <property type="entry name" value="GLUCOKINASE"/>
    <property type="match status" value="1"/>
</dbReference>
<evidence type="ECO:0000313" key="6">
    <source>
        <dbReference type="EMBL" id="MDQ0268363.1"/>
    </source>
</evidence>
<dbReference type="SUPFAM" id="SSF46689">
    <property type="entry name" value="Homeodomain-like"/>
    <property type="match status" value="1"/>
</dbReference>
<dbReference type="GO" id="GO:0003677">
    <property type="term" value="F:DNA binding"/>
    <property type="evidence" value="ECO:0007669"/>
    <property type="project" value="UniProtKB-KW"/>
</dbReference>
<gene>
    <name evidence="6" type="ORF">J2S17_000232</name>
</gene>
<protein>
    <submittedName>
        <fullName evidence="6">DNA-binding MurR/RpiR family transcriptional regulator</fullName>
    </submittedName>
</protein>
<dbReference type="Pfam" id="PF01380">
    <property type="entry name" value="SIS"/>
    <property type="match status" value="1"/>
</dbReference>
<keyword evidence="3" id="KW-0804">Transcription</keyword>
<accession>A0ABU0AAT2</accession>
<dbReference type="InterPro" id="IPR000281">
    <property type="entry name" value="HTH_RpiR"/>
</dbReference>
<dbReference type="Proteomes" id="UP001238088">
    <property type="component" value="Unassembled WGS sequence"/>
</dbReference>
<dbReference type="Gene3D" id="3.40.50.10490">
    <property type="entry name" value="Glucose-6-phosphate isomerase like protein, domain 1"/>
    <property type="match status" value="1"/>
</dbReference>
<feature type="domain" description="SIS" evidence="5">
    <location>
        <begin position="124"/>
        <end position="261"/>
    </location>
</feature>
<name>A0ABU0AAT2_9BACI</name>
<dbReference type="RefSeq" id="WP_307471051.1">
    <property type="nucleotide sequence ID" value="NZ_JAUSUB010000001.1"/>
</dbReference>
<evidence type="ECO:0000256" key="1">
    <source>
        <dbReference type="ARBA" id="ARBA00023015"/>
    </source>
</evidence>
<dbReference type="InterPro" id="IPR009057">
    <property type="entry name" value="Homeodomain-like_sf"/>
</dbReference>
<dbReference type="EMBL" id="JAUSUB010000001">
    <property type="protein sequence ID" value="MDQ0268363.1"/>
    <property type="molecule type" value="Genomic_DNA"/>
</dbReference>
<dbReference type="PANTHER" id="PTHR30514:SF18">
    <property type="entry name" value="RPIR-FAMILY TRANSCRIPTIONAL REGULATOR"/>
    <property type="match status" value="1"/>
</dbReference>
<dbReference type="Pfam" id="PF01418">
    <property type="entry name" value="HTH_6"/>
    <property type="match status" value="1"/>
</dbReference>
<feature type="domain" description="HTH rpiR-type" evidence="4">
    <location>
        <begin position="1"/>
        <end position="77"/>
    </location>
</feature>
<evidence type="ECO:0000256" key="2">
    <source>
        <dbReference type="ARBA" id="ARBA00023125"/>
    </source>
</evidence>
<sequence>MKLKEVITSAYDNLSKSQQKVAKYLLEHPREIAVLSATEIGEQSGVSETTVIRFCYAVGLSGFTELQKSVREQLLLEKSSLQTYVTAKESLADAPHLHARVMKNDSERIQQAIDLINEEDFELMLEKIKEAEKIFIIGSRTSFAAASWLAFTLGLARDHVKLIRSDTDDLLHLLQSMSETSLLISISFHRYVKETIKFTEVAKKQAGYVIGITDSPLSPLQKHADLLFPLIPTGRSTIDSTPVLFSFLNAAVAGTTLKNREGFENRNKEYDLLYRDYFEPY</sequence>
<evidence type="ECO:0000259" key="4">
    <source>
        <dbReference type="PROSITE" id="PS51071"/>
    </source>
</evidence>
<comment type="caution">
    <text evidence="6">The sequence shown here is derived from an EMBL/GenBank/DDBJ whole genome shotgun (WGS) entry which is preliminary data.</text>
</comment>
<evidence type="ECO:0000313" key="7">
    <source>
        <dbReference type="Proteomes" id="UP001238088"/>
    </source>
</evidence>
<keyword evidence="7" id="KW-1185">Reference proteome</keyword>
<evidence type="ECO:0000259" key="5">
    <source>
        <dbReference type="PROSITE" id="PS51464"/>
    </source>
</evidence>
<proteinExistence type="predicted"/>
<dbReference type="InterPro" id="IPR001347">
    <property type="entry name" value="SIS_dom"/>
</dbReference>
<dbReference type="InterPro" id="IPR046348">
    <property type="entry name" value="SIS_dom_sf"/>
</dbReference>
<keyword evidence="2 6" id="KW-0238">DNA-binding</keyword>
<dbReference type="InterPro" id="IPR036388">
    <property type="entry name" value="WH-like_DNA-bd_sf"/>
</dbReference>
<reference evidence="6 7" key="1">
    <citation type="submission" date="2023-07" db="EMBL/GenBank/DDBJ databases">
        <title>Genomic Encyclopedia of Type Strains, Phase IV (KMG-IV): sequencing the most valuable type-strain genomes for metagenomic binning, comparative biology and taxonomic classification.</title>
        <authorList>
            <person name="Goeker M."/>
        </authorList>
    </citation>
    <scope>NUCLEOTIDE SEQUENCE [LARGE SCALE GENOMIC DNA]</scope>
    <source>
        <strain evidence="6 7">DSM 23494</strain>
    </source>
</reference>